<dbReference type="SMART" id="SM00320">
    <property type="entry name" value="WD40"/>
    <property type="match status" value="4"/>
</dbReference>
<dbReference type="Pfam" id="PF00400">
    <property type="entry name" value="WD40"/>
    <property type="match status" value="2"/>
</dbReference>
<dbReference type="InterPro" id="IPR001680">
    <property type="entry name" value="WD40_rpt"/>
</dbReference>
<name>A0A8S1YMD0_9CILI</name>
<dbReference type="Proteomes" id="UP000689195">
    <property type="component" value="Unassembled WGS sequence"/>
</dbReference>
<protein>
    <submittedName>
        <fullName evidence="2">Uncharacterized protein</fullName>
    </submittedName>
</protein>
<gene>
    <name evidence="2" type="ORF">PPENT_87.1.T2740001</name>
</gene>
<dbReference type="PANTHER" id="PTHR19920:SF0">
    <property type="entry name" value="CYTOSOLIC IRON-SULFUR PROTEIN ASSEMBLY PROTEIN CIAO1-RELATED"/>
    <property type="match status" value="1"/>
</dbReference>
<dbReference type="PROSITE" id="PS50294">
    <property type="entry name" value="WD_REPEATS_REGION"/>
    <property type="match status" value="1"/>
</dbReference>
<dbReference type="PROSITE" id="PS50082">
    <property type="entry name" value="WD_REPEATS_2"/>
    <property type="match status" value="1"/>
</dbReference>
<dbReference type="OrthoDB" id="674604at2759"/>
<dbReference type="GO" id="GO:0097361">
    <property type="term" value="C:cytosolic [4Fe-4S] assembly targeting complex"/>
    <property type="evidence" value="ECO:0007669"/>
    <property type="project" value="TreeGrafter"/>
</dbReference>
<proteinExistence type="predicted"/>
<dbReference type="EMBL" id="CAJJDO010000274">
    <property type="protein sequence ID" value="CAD8214923.1"/>
    <property type="molecule type" value="Genomic_DNA"/>
</dbReference>
<evidence type="ECO:0000313" key="2">
    <source>
        <dbReference type="EMBL" id="CAD8214923.1"/>
    </source>
</evidence>
<keyword evidence="1" id="KW-0853">WD repeat</keyword>
<evidence type="ECO:0000313" key="3">
    <source>
        <dbReference type="Proteomes" id="UP000689195"/>
    </source>
</evidence>
<evidence type="ECO:0000256" key="1">
    <source>
        <dbReference type="PROSITE-ProRule" id="PRU00221"/>
    </source>
</evidence>
<accession>A0A8S1YMD0</accession>
<organism evidence="2 3">
    <name type="scientific">Paramecium pentaurelia</name>
    <dbReference type="NCBI Taxonomy" id="43138"/>
    <lineage>
        <taxon>Eukaryota</taxon>
        <taxon>Sar</taxon>
        <taxon>Alveolata</taxon>
        <taxon>Ciliophora</taxon>
        <taxon>Intramacronucleata</taxon>
        <taxon>Oligohymenophorea</taxon>
        <taxon>Peniculida</taxon>
        <taxon>Parameciidae</taxon>
        <taxon>Paramecium</taxon>
    </lineage>
</organism>
<dbReference type="AlphaFoldDB" id="A0A8S1YMD0"/>
<comment type="caution">
    <text evidence="2">The sequence shown here is derived from an EMBL/GenBank/DDBJ whole genome shotgun (WGS) entry which is preliminary data.</text>
</comment>
<reference evidence="2" key="1">
    <citation type="submission" date="2021-01" db="EMBL/GenBank/DDBJ databases">
        <authorList>
            <consortium name="Genoscope - CEA"/>
            <person name="William W."/>
        </authorList>
    </citation>
    <scope>NUCLEOTIDE SEQUENCE</scope>
</reference>
<dbReference type="GO" id="GO:0016226">
    <property type="term" value="P:iron-sulfur cluster assembly"/>
    <property type="evidence" value="ECO:0007669"/>
    <property type="project" value="TreeGrafter"/>
</dbReference>
<dbReference type="PANTHER" id="PTHR19920">
    <property type="entry name" value="WD40 PROTEIN CIAO1"/>
    <property type="match status" value="1"/>
</dbReference>
<keyword evidence="3" id="KW-1185">Reference proteome</keyword>
<feature type="repeat" description="WD" evidence="1">
    <location>
        <begin position="115"/>
        <end position="147"/>
    </location>
</feature>
<sequence>MLTKKGQKQKQPQNKKQRYYDFVVNNTVRQTSICFAISINHDSTKIAVGSYESIKIFQFKQEQMKWISTLISSRPHLRVFNFMKNSSILFSGGDDNQLTIWPLNGVNNGKFLKKLYGHNNTINCLVTNNVEDVIISGSDDKSIKFWKQKNYCVLNQTIIEHRDQVYSLSLNQSGNVLISCGQDRQILVIELQQKGDQYQWILRQKIKEQSCSYRLCFLNDTLFAFQSWAGKQMHIYQLNDENMFMKISSVTVKGKNEYCNNFFPQQYIQSKNLIVSKNGPYVNIIKMVNNRKFVYCSSVEFSPECFGNIFGQVSSDGEYLIIWDQISSQIQIRKYMNS</sequence>